<dbReference type="PROSITE" id="PS51257">
    <property type="entry name" value="PROKAR_LIPOPROTEIN"/>
    <property type="match status" value="1"/>
</dbReference>
<evidence type="ECO:0000313" key="1">
    <source>
        <dbReference type="EMBL" id="TPV34609.1"/>
    </source>
</evidence>
<gene>
    <name evidence="1" type="ORF">FJ651_03515</name>
</gene>
<reference evidence="1 2" key="1">
    <citation type="submission" date="2019-06" db="EMBL/GenBank/DDBJ databases">
        <title>Flavobacteriaceae Paucihalobacterium erythroidium CWB-1, complete genome.</title>
        <authorList>
            <person name="Wu S."/>
        </authorList>
    </citation>
    <scope>NUCLEOTIDE SEQUENCE [LARGE SCALE GENOMIC DNA]</scope>
    <source>
        <strain evidence="1 2">CWB-1</strain>
    </source>
</reference>
<sequence>MRQFLIIALIFSLFTSCGDEIEFNSPAVQGNKDGDLWRAEFYAADIDFGGFLVEGGIGLERVQLVTRVDRRGTFELGGAGPNRALFKDAQGVVYSTANAPDESLSLYPPTGVIVVEDIEQTEPKTISGTFWFYAYTADGLNTVNFSRGVFYKIPLVGGLVEFESN</sequence>
<dbReference type="AlphaFoldDB" id="A0A506PM34"/>
<proteinExistence type="predicted"/>
<dbReference type="RefSeq" id="WP_140989032.1">
    <property type="nucleotide sequence ID" value="NZ_VHIQ01000002.1"/>
</dbReference>
<dbReference type="OrthoDB" id="1448607at2"/>
<name>A0A506PM34_9FLAO</name>
<comment type="caution">
    <text evidence="1">The sequence shown here is derived from an EMBL/GenBank/DDBJ whole genome shotgun (WGS) entry which is preliminary data.</text>
</comment>
<dbReference type="InterPro" id="IPR046219">
    <property type="entry name" value="DUF6252"/>
</dbReference>
<dbReference type="EMBL" id="VHIQ01000002">
    <property type="protein sequence ID" value="TPV34609.1"/>
    <property type="molecule type" value="Genomic_DNA"/>
</dbReference>
<dbReference type="Proteomes" id="UP000317332">
    <property type="component" value="Unassembled WGS sequence"/>
</dbReference>
<organism evidence="1 2">
    <name type="scientific">Paucihalobacter ruber</name>
    <dbReference type="NCBI Taxonomy" id="2567861"/>
    <lineage>
        <taxon>Bacteria</taxon>
        <taxon>Pseudomonadati</taxon>
        <taxon>Bacteroidota</taxon>
        <taxon>Flavobacteriia</taxon>
        <taxon>Flavobacteriales</taxon>
        <taxon>Flavobacteriaceae</taxon>
        <taxon>Paucihalobacter</taxon>
    </lineage>
</organism>
<protein>
    <submittedName>
        <fullName evidence="1">Uncharacterized protein</fullName>
    </submittedName>
</protein>
<evidence type="ECO:0000313" key="2">
    <source>
        <dbReference type="Proteomes" id="UP000317332"/>
    </source>
</evidence>
<dbReference type="Pfam" id="PF19765">
    <property type="entry name" value="DUF6252"/>
    <property type="match status" value="1"/>
</dbReference>
<keyword evidence="2" id="KW-1185">Reference proteome</keyword>
<accession>A0A506PM34</accession>